<dbReference type="InterPro" id="IPR002104">
    <property type="entry name" value="Integrase_catalytic"/>
</dbReference>
<dbReference type="Proteomes" id="UP000274792">
    <property type="component" value="Unassembled WGS sequence"/>
</dbReference>
<evidence type="ECO:0000259" key="2">
    <source>
        <dbReference type="PROSITE" id="PS51898"/>
    </source>
</evidence>
<dbReference type="PANTHER" id="PTHR30349">
    <property type="entry name" value="PHAGE INTEGRASE-RELATED"/>
    <property type="match status" value="1"/>
</dbReference>
<dbReference type="InterPro" id="IPR050090">
    <property type="entry name" value="Tyrosine_recombinase_XerCD"/>
</dbReference>
<accession>A0AAJ4SIS1</accession>
<evidence type="ECO:0000256" key="1">
    <source>
        <dbReference type="ARBA" id="ARBA00023172"/>
    </source>
</evidence>
<dbReference type="PROSITE" id="PS51898">
    <property type="entry name" value="TYR_RECOMBINASE"/>
    <property type="match status" value="1"/>
</dbReference>
<sequence length="406" mass="47674">MWYEERILKNGKTTYKFYERYKDPLTNKSKKVSISMNTCTKKAKNEAVLLLDKKINSIISNSNTQQLSTLTFFEVCDEYFKHYKATSGNKYNTFLSKESELKVLKKLFNSDVLVQKLNLSYTQKQFDKILELNIAHEYSYKILSLFKNIMRYVNKFYNLENISFIDNITLPRKSLSIEQIRNKQSFFLENSEVKLIINKILEDYQALNRLDSKRIRFVTAYIIEFMYLNGMRVGELLAIKNENIDFDKKELMIEGTINWKKSNGGYGVKDTTKNEYSTRKININNRSCQILKTLIHENKKLQLYNKSYINRGFIFTTSKGNPIFISQINKILEEAVDKIDSINKKVTTHIFRHSHITLLAEMGIPLKVTMDRVGHNDHDTTLKIYSHVSEKMSKELVNKLENINIV</sequence>
<evidence type="ECO:0000313" key="4">
    <source>
        <dbReference type="Proteomes" id="UP000274792"/>
    </source>
</evidence>
<evidence type="ECO:0000313" key="3">
    <source>
        <dbReference type="EMBL" id="RTX73823.1"/>
    </source>
</evidence>
<dbReference type="GO" id="GO:0003677">
    <property type="term" value="F:DNA binding"/>
    <property type="evidence" value="ECO:0007669"/>
    <property type="project" value="InterPro"/>
</dbReference>
<dbReference type="InterPro" id="IPR013762">
    <property type="entry name" value="Integrase-like_cat_sf"/>
</dbReference>
<comment type="caution">
    <text evidence="3">The sequence shown here is derived from an EMBL/GenBank/DDBJ whole genome shotgun (WGS) entry which is preliminary data.</text>
</comment>
<gene>
    <name evidence="3" type="ORF">CD117_04340</name>
</gene>
<dbReference type="EMBL" id="RXWV01000023">
    <property type="protein sequence ID" value="RTX73823.1"/>
    <property type="molecule type" value="Genomic_DNA"/>
</dbReference>
<dbReference type="GO" id="GO:0006310">
    <property type="term" value="P:DNA recombination"/>
    <property type="evidence" value="ECO:0007669"/>
    <property type="project" value="UniProtKB-KW"/>
</dbReference>
<dbReference type="InterPro" id="IPR011010">
    <property type="entry name" value="DNA_brk_join_enz"/>
</dbReference>
<feature type="domain" description="Tyr recombinase" evidence="2">
    <location>
        <begin position="181"/>
        <end position="398"/>
    </location>
</feature>
<dbReference type="PANTHER" id="PTHR30349:SF64">
    <property type="entry name" value="PROPHAGE INTEGRASE INTD-RELATED"/>
    <property type="match status" value="1"/>
</dbReference>
<proteinExistence type="predicted"/>
<name>A0AAJ4SIS1_MAMSC</name>
<dbReference type="AlphaFoldDB" id="A0AAJ4SIS1"/>
<dbReference type="CDD" id="cd01189">
    <property type="entry name" value="INT_ICEBs1_C_like"/>
    <property type="match status" value="1"/>
</dbReference>
<dbReference type="Pfam" id="PF00589">
    <property type="entry name" value="Phage_integrase"/>
    <property type="match status" value="1"/>
</dbReference>
<dbReference type="Gene3D" id="1.10.443.10">
    <property type="entry name" value="Intergrase catalytic core"/>
    <property type="match status" value="1"/>
</dbReference>
<dbReference type="SUPFAM" id="SSF56349">
    <property type="entry name" value="DNA breaking-rejoining enzymes"/>
    <property type="match status" value="1"/>
</dbReference>
<keyword evidence="1" id="KW-0233">DNA recombination</keyword>
<protein>
    <submittedName>
        <fullName evidence="3">Site-specific integrase</fullName>
    </submittedName>
</protein>
<dbReference type="GO" id="GO:0015074">
    <property type="term" value="P:DNA integration"/>
    <property type="evidence" value="ECO:0007669"/>
    <property type="project" value="InterPro"/>
</dbReference>
<organism evidence="3 4">
    <name type="scientific">Mammaliicoccus sciuri</name>
    <name type="common">Staphylococcus sciuri</name>
    <dbReference type="NCBI Taxonomy" id="1296"/>
    <lineage>
        <taxon>Bacteria</taxon>
        <taxon>Bacillati</taxon>
        <taxon>Bacillota</taxon>
        <taxon>Bacilli</taxon>
        <taxon>Bacillales</taxon>
        <taxon>Staphylococcaceae</taxon>
        <taxon>Mammaliicoccus</taxon>
    </lineage>
</organism>
<reference evidence="3 4" key="1">
    <citation type="submission" date="2018-10" db="EMBL/GenBank/DDBJ databases">
        <title>A collection Staphylococci species genome sequencing.</title>
        <authorList>
            <person name="Cole K."/>
        </authorList>
    </citation>
    <scope>NUCLEOTIDE SEQUENCE [LARGE SCALE GENOMIC DNA]</scope>
    <source>
        <strain evidence="4">NCTC 12218</strain>
    </source>
</reference>
<dbReference type="RefSeq" id="WP_126476877.1">
    <property type="nucleotide sequence ID" value="NZ_CP188064.1"/>
</dbReference>